<feature type="compositionally biased region" description="Polar residues" evidence="1">
    <location>
        <begin position="335"/>
        <end position="346"/>
    </location>
</feature>
<keyword evidence="3" id="KW-1185">Reference proteome</keyword>
<dbReference type="EMBL" id="BLLK01000068">
    <property type="protein sequence ID" value="GFH59525.1"/>
    <property type="molecule type" value="Genomic_DNA"/>
</dbReference>
<comment type="caution">
    <text evidence="2">The sequence shown here is derived from an EMBL/GenBank/DDBJ whole genome shotgun (WGS) entry which is preliminary data.</text>
</comment>
<dbReference type="Proteomes" id="UP001054902">
    <property type="component" value="Unassembled WGS sequence"/>
</dbReference>
<gene>
    <name evidence="2" type="ORF">CTEN210_16001</name>
</gene>
<protein>
    <recommendedName>
        <fullName evidence="4">Elongator complex protein 5</fullName>
    </recommendedName>
</protein>
<accession>A0AAD3HDF2</accession>
<feature type="region of interest" description="Disordered" evidence="1">
    <location>
        <begin position="310"/>
        <end position="410"/>
    </location>
</feature>
<evidence type="ECO:0000256" key="1">
    <source>
        <dbReference type="SAM" id="MobiDB-lite"/>
    </source>
</evidence>
<feature type="region of interest" description="Disordered" evidence="1">
    <location>
        <begin position="1"/>
        <end position="35"/>
    </location>
</feature>
<evidence type="ECO:0000313" key="2">
    <source>
        <dbReference type="EMBL" id="GFH59525.1"/>
    </source>
</evidence>
<reference evidence="2 3" key="1">
    <citation type="journal article" date="2021" name="Sci. Rep.">
        <title>The genome of the diatom Chaetoceros tenuissimus carries an ancient integrated fragment of an extant virus.</title>
        <authorList>
            <person name="Hongo Y."/>
            <person name="Kimura K."/>
            <person name="Takaki Y."/>
            <person name="Yoshida Y."/>
            <person name="Baba S."/>
            <person name="Kobayashi G."/>
            <person name="Nagasaki K."/>
            <person name="Hano T."/>
            <person name="Tomaru Y."/>
        </authorList>
    </citation>
    <scope>NUCLEOTIDE SEQUENCE [LARGE SCALE GENOMIC DNA]</scope>
    <source>
        <strain evidence="2 3">NIES-3715</strain>
    </source>
</reference>
<sequence length="410" mass="46412">MTTSISTATAPQNTTPFTSLFQSTTRPIPTSTKQQPTTPYLILFQHSQQLTQRIIAAEPSQNSNIYKNANLQTPKTICNKDTRGDLFIQQAWTECVQRCNGRVILIQDGNINFQQDKAFNTWNLMKRHGVVIDLWNRDSWELQDDIEMNQDIKVLTANGILLEHVLQVIQDASQYIETVNSGDNNENSELPIPIIFESSTPFLIHHGMERLILLLTKIKQTFQNVGPIFIPSLMELCTPLENRQLEEIADAVMTLNGGKVSIVKRSARNGGMISTGFSGGLRLIKEIQQFELKGNNAATELVLLKKNTDVSMNQSENQKNNNKNKSGDQDDTDIVSKQTPSLQIHPNQDGHKHKTSRRPVLKHENEKDTVNESHNTPETIQKQAPRIFMEEDDPEFDDLDEEDPDDDLDI</sequence>
<feature type="compositionally biased region" description="Basic residues" evidence="1">
    <location>
        <begin position="351"/>
        <end position="360"/>
    </location>
</feature>
<feature type="compositionally biased region" description="Low complexity" evidence="1">
    <location>
        <begin position="311"/>
        <end position="324"/>
    </location>
</feature>
<feature type="compositionally biased region" description="Acidic residues" evidence="1">
    <location>
        <begin position="390"/>
        <end position="410"/>
    </location>
</feature>
<evidence type="ECO:0000313" key="3">
    <source>
        <dbReference type="Proteomes" id="UP001054902"/>
    </source>
</evidence>
<proteinExistence type="predicted"/>
<feature type="compositionally biased region" description="Basic and acidic residues" evidence="1">
    <location>
        <begin position="361"/>
        <end position="371"/>
    </location>
</feature>
<organism evidence="2 3">
    <name type="scientific">Chaetoceros tenuissimus</name>
    <dbReference type="NCBI Taxonomy" id="426638"/>
    <lineage>
        <taxon>Eukaryota</taxon>
        <taxon>Sar</taxon>
        <taxon>Stramenopiles</taxon>
        <taxon>Ochrophyta</taxon>
        <taxon>Bacillariophyta</taxon>
        <taxon>Coscinodiscophyceae</taxon>
        <taxon>Chaetocerotophycidae</taxon>
        <taxon>Chaetocerotales</taxon>
        <taxon>Chaetocerotaceae</taxon>
        <taxon>Chaetoceros</taxon>
    </lineage>
</organism>
<feature type="compositionally biased region" description="Polar residues" evidence="1">
    <location>
        <begin position="372"/>
        <end position="382"/>
    </location>
</feature>
<evidence type="ECO:0008006" key="4">
    <source>
        <dbReference type="Google" id="ProtNLM"/>
    </source>
</evidence>
<dbReference type="AlphaFoldDB" id="A0AAD3HDF2"/>
<name>A0AAD3HDF2_9STRA</name>